<name>A0ABD3T6S0_SINWO</name>
<organism evidence="2 3">
    <name type="scientific">Sinanodonta woodiana</name>
    <name type="common">Chinese pond mussel</name>
    <name type="synonym">Anodonta woodiana</name>
    <dbReference type="NCBI Taxonomy" id="1069815"/>
    <lineage>
        <taxon>Eukaryota</taxon>
        <taxon>Metazoa</taxon>
        <taxon>Spiralia</taxon>
        <taxon>Lophotrochozoa</taxon>
        <taxon>Mollusca</taxon>
        <taxon>Bivalvia</taxon>
        <taxon>Autobranchia</taxon>
        <taxon>Heteroconchia</taxon>
        <taxon>Palaeoheterodonta</taxon>
        <taxon>Unionida</taxon>
        <taxon>Unionoidea</taxon>
        <taxon>Unionidae</taxon>
        <taxon>Unioninae</taxon>
        <taxon>Sinanodonta</taxon>
    </lineage>
</organism>
<sequence length="212" mass="23701">MDTYDFDQYANSSAPWYCNKCQSTNQSDILYDIPVIDSSSIGSSYSSVFDSSHLSTPSKSHLSREPPGNSSGSSSSIGSPTMASPPKTKSTTDQVSTTKNFIRILNINFQSIRKKVLNIEVLIKTTNPDIILGTETWLTEEVNTTECFSSSLRYKVHRHDRKNDPHGGVMIALKDDLELLDVQKSKNLELISGRIKLNRNKDLIIASYYRPD</sequence>
<dbReference type="EMBL" id="JBJQND010000019">
    <property type="protein sequence ID" value="KAL3832604.1"/>
    <property type="molecule type" value="Genomic_DNA"/>
</dbReference>
<dbReference type="SUPFAM" id="SSF56219">
    <property type="entry name" value="DNase I-like"/>
    <property type="match status" value="1"/>
</dbReference>
<keyword evidence="3" id="KW-1185">Reference proteome</keyword>
<protein>
    <submittedName>
        <fullName evidence="2">Uncharacterized protein</fullName>
    </submittedName>
</protein>
<accession>A0ABD3T6S0</accession>
<dbReference type="Proteomes" id="UP001634394">
    <property type="component" value="Unassembled WGS sequence"/>
</dbReference>
<evidence type="ECO:0000313" key="3">
    <source>
        <dbReference type="Proteomes" id="UP001634394"/>
    </source>
</evidence>
<evidence type="ECO:0000256" key="1">
    <source>
        <dbReference type="SAM" id="MobiDB-lite"/>
    </source>
</evidence>
<reference evidence="2 3" key="1">
    <citation type="submission" date="2024-11" db="EMBL/GenBank/DDBJ databases">
        <title>Chromosome-level genome assembly of the freshwater bivalve Anodonta woodiana.</title>
        <authorList>
            <person name="Chen X."/>
        </authorList>
    </citation>
    <scope>NUCLEOTIDE SEQUENCE [LARGE SCALE GENOMIC DNA]</scope>
    <source>
        <strain evidence="2">MN2024</strain>
        <tissue evidence="2">Gills</tissue>
    </source>
</reference>
<dbReference type="InterPro" id="IPR036691">
    <property type="entry name" value="Endo/exonu/phosph_ase_sf"/>
</dbReference>
<feature type="region of interest" description="Disordered" evidence="1">
    <location>
        <begin position="56"/>
        <end position="95"/>
    </location>
</feature>
<dbReference type="Gene3D" id="3.60.10.10">
    <property type="entry name" value="Endonuclease/exonuclease/phosphatase"/>
    <property type="match status" value="1"/>
</dbReference>
<evidence type="ECO:0000313" key="2">
    <source>
        <dbReference type="EMBL" id="KAL3832604.1"/>
    </source>
</evidence>
<proteinExistence type="predicted"/>
<comment type="caution">
    <text evidence="2">The sequence shown here is derived from an EMBL/GenBank/DDBJ whole genome shotgun (WGS) entry which is preliminary data.</text>
</comment>
<dbReference type="AlphaFoldDB" id="A0ABD3T6S0"/>
<gene>
    <name evidence="2" type="ORF">ACJMK2_024235</name>
</gene>
<feature type="compositionally biased region" description="Low complexity" evidence="1">
    <location>
        <begin position="65"/>
        <end position="85"/>
    </location>
</feature>